<dbReference type="RefSeq" id="WP_073458610.1">
    <property type="nucleotide sequence ID" value="NZ_CALGVN010000033.1"/>
</dbReference>
<keyword evidence="1" id="KW-1003">Cell membrane</keyword>
<reference evidence="7 8" key="1">
    <citation type="submission" date="2016-11" db="EMBL/GenBank/DDBJ databases">
        <authorList>
            <person name="Jaros S."/>
            <person name="Januszkiewicz K."/>
            <person name="Wedrychowicz H."/>
        </authorList>
    </citation>
    <scope>NUCLEOTIDE SEQUENCE [LARGE SCALE GENOMIC DNA]</scope>
    <source>
        <strain evidence="7 8">DSM 43832</strain>
    </source>
</reference>
<accession>A0A1M6WX62</accession>
<dbReference type="SUPFAM" id="SSF53300">
    <property type="entry name" value="vWA-like"/>
    <property type="match status" value="1"/>
</dbReference>
<feature type="transmembrane region" description="Helical" evidence="5">
    <location>
        <begin position="301"/>
        <end position="321"/>
    </location>
</feature>
<keyword evidence="3 5" id="KW-1133">Transmembrane helix</keyword>
<evidence type="ECO:0000256" key="3">
    <source>
        <dbReference type="ARBA" id="ARBA00022989"/>
    </source>
</evidence>
<dbReference type="InterPro" id="IPR036465">
    <property type="entry name" value="vWFA_dom_sf"/>
</dbReference>
<dbReference type="PROSITE" id="PS50234">
    <property type="entry name" value="VWFA"/>
    <property type="match status" value="1"/>
</dbReference>
<evidence type="ECO:0000313" key="7">
    <source>
        <dbReference type="EMBL" id="SHK98264.1"/>
    </source>
</evidence>
<dbReference type="OrthoDB" id="8882959at2"/>
<evidence type="ECO:0000256" key="1">
    <source>
        <dbReference type="ARBA" id="ARBA00022475"/>
    </source>
</evidence>
<dbReference type="PANTHER" id="PTHR22550:SF5">
    <property type="entry name" value="LEUCINE ZIPPER PROTEIN 4"/>
    <property type="match status" value="1"/>
</dbReference>
<dbReference type="Pfam" id="PF13519">
    <property type="entry name" value="VWA_2"/>
    <property type="match status" value="1"/>
</dbReference>
<dbReference type="SMART" id="SM00327">
    <property type="entry name" value="VWA"/>
    <property type="match status" value="1"/>
</dbReference>
<dbReference type="AlphaFoldDB" id="A0A1M6WX62"/>
<sequence>MTFLWPWALLLLVGVPAAAWWYRTQLRARERRRAELAELGLIAAAGPVGRGRWWPPVLLLVGLALLVVGLARPEAKVPEPRREGTVILAFDTSASMAAPDQQPTRLAAAQALARDFVLSQPPSVLIGVVAFSGTGLVTQEATADRALVLAAIDRLQPTGGTGTAGGLQAALSTIVGVPVSVGSTASGSIEQQGPDLGFHSSASIVLLSDGEDTGEIDPGELADIVSSAGVRVYAVGFGSPAGTVVDIDGFQIATRLDESRLRNIAERTDGSYVAGTDPVAQQALTQAVDLAWTVQPRRVELTAVAAGLAALALLAALLLSLHRTGRAVS</sequence>
<dbReference type="InterPro" id="IPR002035">
    <property type="entry name" value="VWF_A"/>
</dbReference>
<dbReference type="PANTHER" id="PTHR22550">
    <property type="entry name" value="SPORE GERMINATION PROTEIN"/>
    <property type="match status" value="1"/>
</dbReference>
<protein>
    <submittedName>
        <fullName evidence="7">Ca-activated chloride channel family protein</fullName>
    </submittedName>
</protein>
<feature type="transmembrane region" description="Helical" evidence="5">
    <location>
        <begin position="53"/>
        <end position="71"/>
    </location>
</feature>
<proteinExistence type="predicted"/>
<feature type="domain" description="VWFA" evidence="6">
    <location>
        <begin position="85"/>
        <end position="291"/>
    </location>
</feature>
<evidence type="ECO:0000256" key="2">
    <source>
        <dbReference type="ARBA" id="ARBA00022692"/>
    </source>
</evidence>
<keyword evidence="4 5" id="KW-0472">Membrane</keyword>
<evidence type="ECO:0000259" key="6">
    <source>
        <dbReference type="PROSITE" id="PS50234"/>
    </source>
</evidence>
<dbReference type="Proteomes" id="UP000184363">
    <property type="component" value="Unassembled WGS sequence"/>
</dbReference>
<dbReference type="InterPro" id="IPR024163">
    <property type="entry name" value="Aerotolerance_reg_N"/>
</dbReference>
<organism evidence="7 8">
    <name type="scientific">Pseudonocardia thermophila</name>
    <dbReference type="NCBI Taxonomy" id="1848"/>
    <lineage>
        <taxon>Bacteria</taxon>
        <taxon>Bacillati</taxon>
        <taxon>Actinomycetota</taxon>
        <taxon>Actinomycetes</taxon>
        <taxon>Pseudonocardiales</taxon>
        <taxon>Pseudonocardiaceae</taxon>
        <taxon>Pseudonocardia</taxon>
    </lineage>
</organism>
<keyword evidence="2 5" id="KW-0812">Transmembrane</keyword>
<dbReference type="InterPro" id="IPR050768">
    <property type="entry name" value="UPF0353/GerABKA_families"/>
</dbReference>
<name>A0A1M6WX62_PSETH</name>
<dbReference type="STRING" id="1848.SAMN05443637_115158"/>
<gene>
    <name evidence="7" type="ORF">SAMN05443637_115158</name>
</gene>
<dbReference type="EMBL" id="FRAP01000015">
    <property type="protein sequence ID" value="SHK98264.1"/>
    <property type="molecule type" value="Genomic_DNA"/>
</dbReference>
<evidence type="ECO:0000313" key="8">
    <source>
        <dbReference type="Proteomes" id="UP000184363"/>
    </source>
</evidence>
<dbReference type="Gene3D" id="3.40.50.410">
    <property type="entry name" value="von Willebrand factor, type A domain"/>
    <property type="match status" value="1"/>
</dbReference>
<dbReference type="Pfam" id="PF07584">
    <property type="entry name" value="BatA"/>
    <property type="match status" value="1"/>
</dbReference>
<evidence type="ECO:0000256" key="4">
    <source>
        <dbReference type="ARBA" id="ARBA00023136"/>
    </source>
</evidence>
<evidence type="ECO:0000256" key="5">
    <source>
        <dbReference type="SAM" id="Phobius"/>
    </source>
</evidence>
<keyword evidence="8" id="KW-1185">Reference proteome</keyword>